<dbReference type="SUPFAM" id="SSF161098">
    <property type="entry name" value="MetI-like"/>
    <property type="match status" value="1"/>
</dbReference>
<feature type="compositionally biased region" description="Low complexity" evidence="12">
    <location>
        <begin position="122"/>
        <end position="133"/>
    </location>
</feature>
<name>A0A202BCH4_CHRVL</name>
<evidence type="ECO:0000313" key="14">
    <source>
        <dbReference type="EMBL" id="OVE49188.1"/>
    </source>
</evidence>
<evidence type="ECO:0000256" key="4">
    <source>
        <dbReference type="ARBA" id="ARBA00018710"/>
    </source>
</evidence>
<dbReference type="PANTHER" id="PTHR30183">
    <property type="entry name" value="MOLYBDENUM TRANSPORT SYSTEM PERMEASE PROTEIN MODB"/>
    <property type="match status" value="1"/>
</dbReference>
<feature type="domain" description="ABC transmembrane type-1" evidence="13">
    <location>
        <begin position="147"/>
        <end position="351"/>
    </location>
</feature>
<dbReference type="AlphaFoldDB" id="A0A202BCH4"/>
<comment type="subcellular location">
    <subcellularLocation>
        <location evidence="2 11">Cell membrane</location>
        <topology evidence="2 11">Multi-pass membrane protein</topology>
    </subcellularLocation>
</comment>
<organism evidence="14 15">
    <name type="scientific">Chromobacterium violaceum</name>
    <dbReference type="NCBI Taxonomy" id="536"/>
    <lineage>
        <taxon>Bacteria</taxon>
        <taxon>Pseudomonadati</taxon>
        <taxon>Pseudomonadota</taxon>
        <taxon>Betaproteobacteria</taxon>
        <taxon>Neisseriales</taxon>
        <taxon>Chromobacteriaceae</taxon>
        <taxon>Chromobacterium</taxon>
    </lineage>
</organism>
<dbReference type="InterPro" id="IPR000515">
    <property type="entry name" value="MetI-like"/>
</dbReference>
<proteinExistence type="inferred from homology"/>
<comment type="function">
    <text evidence="1">Part of the binding-protein-dependent transport system for molybdenum; probably responsible for the translocation of the substrate across the membrane.</text>
</comment>
<evidence type="ECO:0000256" key="10">
    <source>
        <dbReference type="ARBA" id="ARBA00023136"/>
    </source>
</evidence>
<dbReference type="GO" id="GO:0015098">
    <property type="term" value="F:molybdate ion transmembrane transporter activity"/>
    <property type="evidence" value="ECO:0007669"/>
    <property type="project" value="InterPro"/>
</dbReference>
<comment type="similarity">
    <text evidence="3">Belongs to the binding-protein-dependent transport system permease family. CysTW subfamily.</text>
</comment>
<keyword evidence="9 11" id="KW-1133">Transmembrane helix</keyword>
<dbReference type="GO" id="GO:0005886">
    <property type="term" value="C:plasma membrane"/>
    <property type="evidence" value="ECO:0007669"/>
    <property type="project" value="UniProtKB-SubCell"/>
</dbReference>
<sequence>MEQAARRRRRSGAAQGRFRQAGGRQPRHRALWPRRAGNAGRPEAGGGGEAQAADRRQHRPDHAIRRGRRRRLRLRRLLPAAGARHTRPLLAGAGKTAPADPPGRAADQADAGRGRADGLPQGRAGARADGPGRLPLQAVSPQDWSAIALTLRLAGISTLLLLALCIPCAWWLAHSRSRLRPIMEAGAMLPLVLPPTVLGFYLLLAFGPHGPVGKLTSSLGLPGLAFTFPGVVLASILYSLPFVLQPLLASFRAVRQEELESARLLGAGRWQRMRHVILPSCRSGLLSAACLGFAHTVGEFGVVLMIGGNIDGETRVISIALYNQVEQANYGAAHQLALMLLLFSLAALSAVYWLNARQKQSE</sequence>
<feature type="compositionally biased region" description="Basic residues" evidence="12">
    <location>
        <begin position="1"/>
        <end position="11"/>
    </location>
</feature>
<evidence type="ECO:0000259" key="13">
    <source>
        <dbReference type="PROSITE" id="PS50928"/>
    </source>
</evidence>
<keyword evidence="5 11" id="KW-0813">Transport</keyword>
<protein>
    <recommendedName>
        <fullName evidence="4">Molybdenum transport system permease protein ModB</fullName>
    </recommendedName>
</protein>
<feature type="transmembrane region" description="Helical" evidence="11">
    <location>
        <begin position="332"/>
        <end position="354"/>
    </location>
</feature>
<evidence type="ECO:0000256" key="3">
    <source>
        <dbReference type="ARBA" id="ARBA00007069"/>
    </source>
</evidence>
<evidence type="ECO:0000256" key="2">
    <source>
        <dbReference type="ARBA" id="ARBA00004651"/>
    </source>
</evidence>
<feature type="region of interest" description="Disordered" evidence="12">
    <location>
        <begin position="83"/>
        <end position="134"/>
    </location>
</feature>
<feature type="compositionally biased region" description="Low complexity" evidence="12">
    <location>
        <begin position="33"/>
        <end position="42"/>
    </location>
</feature>
<keyword evidence="8 11" id="KW-0812">Transmembrane</keyword>
<keyword evidence="6" id="KW-1003">Cell membrane</keyword>
<evidence type="ECO:0000256" key="12">
    <source>
        <dbReference type="SAM" id="MobiDB-lite"/>
    </source>
</evidence>
<keyword evidence="15" id="KW-1185">Reference proteome</keyword>
<evidence type="ECO:0000313" key="15">
    <source>
        <dbReference type="Proteomes" id="UP000196342"/>
    </source>
</evidence>
<feature type="region of interest" description="Disordered" evidence="12">
    <location>
        <begin position="1"/>
        <end position="71"/>
    </location>
</feature>
<comment type="caution">
    <text evidence="14">The sequence shown here is derived from an EMBL/GenBank/DDBJ whole genome shotgun (WGS) entry which is preliminary data.</text>
</comment>
<feature type="compositionally biased region" description="Basic and acidic residues" evidence="12">
    <location>
        <begin position="52"/>
        <end position="64"/>
    </location>
</feature>
<dbReference type="EMBL" id="NHOO01000005">
    <property type="protein sequence ID" value="OVE49188.1"/>
    <property type="molecule type" value="Genomic_DNA"/>
</dbReference>
<feature type="compositionally biased region" description="Low complexity" evidence="12">
    <location>
        <begin position="12"/>
        <end position="24"/>
    </location>
</feature>
<dbReference type="PROSITE" id="PS50928">
    <property type="entry name" value="ABC_TM1"/>
    <property type="match status" value="1"/>
</dbReference>
<dbReference type="Proteomes" id="UP000196342">
    <property type="component" value="Unassembled WGS sequence"/>
</dbReference>
<evidence type="ECO:0000256" key="11">
    <source>
        <dbReference type="RuleBase" id="RU363032"/>
    </source>
</evidence>
<reference evidence="14 15" key="1">
    <citation type="submission" date="2017-05" db="EMBL/GenBank/DDBJ databases">
        <title>Chromobacterium violaceum GHPS1 isolated from Hydrocarbon polluted soil in French Guiana display an awesome secondary metabolite arsenal and a battery of drug and heavy-metal-resistance and detoxification of xenobiotics proteins.</title>
        <authorList>
            <person name="Belbahri L."/>
        </authorList>
    </citation>
    <scope>NUCLEOTIDE SEQUENCE [LARGE SCALE GENOMIC DNA]</scope>
    <source>
        <strain evidence="14 15">GHPS1</strain>
    </source>
</reference>
<dbReference type="InterPro" id="IPR011867">
    <property type="entry name" value="ModB_ABC"/>
</dbReference>
<evidence type="ECO:0000256" key="8">
    <source>
        <dbReference type="ARBA" id="ARBA00022692"/>
    </source>
</evidence>
<feature type="transmembrane region" description="Helical" evidence="11">
    <location>
        <begin position="153"/>
        <end position="173"/>
    </location>
</feature>
<keyword evidence="7" id="KW-0500">Molybdenum</keyword>
<gene>
    <name evidence="14" type="ORF">CBW21_07200</name>
</gene>
<dbReference type="Gene3D" id="1.10.3720.10">
    <property type="entry name" value="MetI-like"/>
    <property type="match status" value="1"/>
</dbReference>
<evidence type="ECO:0000256" key="6">
    <source>
        <dbReference type="ARBA" id="ARBA00022475"/>
    </source>
</evidence>
<evidence type="ECO:0000256" key="5">
    <source>
        <dbReference type="ARBA" id="ARBA00022448"/>
    </source>
</evidence>
<feature type="transmembrane region" description="Helical" evidence="11">
    <location>
        <begin position="185"/>
        <end position="207"/>
    </location>
</feature>
<evidence type="ECO:0000256" key="1">
    <source>
        <dbReference type="ARBA" id="ARBA00002949"/>
    </source>
</evidence>
<dbReference type="PANTHER" id="PTHR30183:SF8">
    <property type="entry name" value="MOLYBDENUM TRANSPORT SYSTEM PERMEASE"/>
    <property type="match status" value="1"/>
</dbReference>
<dbReference type="InterPro" id="IPR035906">
    <property type="entry name" value="MetI-like_sf"/>
</dbReference>
<accession>A0A202BCH4</accession>
<dbReference type="NCBIfam" id="TIGR02141">
    <property type="entry name" value="modB_ABC"/>
    <property type="match status" value="1"/>
</dbReference>
<evidence type="ECO:0000256" key="9">
    <source>
        <dbReference type="ARBA" id="ARBA00022989"/>
    </source>
</evidence>
<dbReference type="Pfam" id="PF00528">
    <property type="entry name" value="BPD_transp_1"/>
    <property type="match status" value="1"/>
</dbReference>
<dbReference type="CDD" id="cd06261">
    <property type="entry name" value="TM_PBP2"/>
    <property type="match status" value="1"/>
</dbReference>
<keyword evidence="10 11" id="KW-0472">Membrane</keyword>
<feature type="transmembrane region" description="Helical" evidence="11">
    <location>
        <begin position="219"/>
        <end position="240"/>
    </location>
</feature>
<evidence type="ECO:0000256" key="7">
    <source>
        <dbReference type="ARBA" id="ARBA00022505"/>
    </source>
</evidence>